<reference evidence="1 2" key="1">
    <citation type="submission" date="2016-06" db="EMBL/GenBank/DDBJ databases">
        <title>Comparative genomics of the ectomycorrhizal sister species Rhizopogon vinicolor and Rhizopogon vesiculosus (Basidiomycota: Boletales) reveals a divergence of the mating type B locus.</title>
        <authorList>
            <consortium name="DOE Joint Genome Institute"/>
            <person name="Mujic A.B."/>
            <person name="Kuo A."/>
            <person name="Tritt A."/>
            <person name="Lipzen A."/>
            <person name="Chen C."/>
            <person name="Johnson J."/>
            <person name="Sharma A."/>
            <person name="Barry K."/>
            <person name="Grigoriev I.V."/>
            <person name="Spatafora J.W."/>
        </authorList>
    </citation>
    <scope>NUCLEOTIDE SEQUENCE [LARGE SCALE GENOMIC DNA]</scope>
    <source>
        <strain evidence="1 2">AM-OR11-026</strain>
    </source>
</reference>
<keyword evidence="2" id="KW-1185">Reference proteome</keyword>
<dbReference type="AlphaFoldDB" id="A0A1B7MMF1"/>
<accession>A0A1B7MMF1</accession>
<dbReference type="OrthoDB" id="391988at2759"/>
<sequence>MDIVRVWNFSDPHRYLDSEEFKTLMMNVVDMIEVGSVAKRDRTMAFGVLGESVYDMQQIRWVVLQHFIAYIADLTLILQTLHLVSDSPELSRRAIKLAVASYLDSDMSAGVHGRIQKYDTHLPLSESVDQGALNEVVKLTESFSMEAEDISKLRAQIRAFGSGEDDRW</sequence>
<organism evidence="1 2">
    <name type="scientific">Rhizopogon vinicolor AM-OR11-026</name>
    <dbReference type="NCBI Taxonomy" id="1314800"/>
    <lineage>
        <taxon>Eukaryota</taxon>
        <taxon>Fungi</taxon>
        <taxon>Dikarya</taxon>
        <taxon>Basidiomycota</taxon>
        <taxon>Agaricomycotina</taxon>
        <taxon>Agaricomycetes</taxon>
        <taxon>Agaricomycetidae</taxon>
        <taxon>Boletales</taxon>
        <taxon>Suillineae</taxon>
        <taxon>Rhizopogonaceae</taxon>
        <taxon>Rhizopogon</taxon>
    </lineage>
</organism>
<evidence type="ECO:0000313" key="2">
    <source>
        <dbReference type="Proteomes" id="UP000092154"/>
    </source>
</evidence>
<dbReference type="EMBL" id="KV448711">
    <property type="protein sequence ID" value="OAX33767.1"/>
    <property type="molecule type" value="Genomic_DNA"/>
</dbReference>
<dbReference type="Proteomes" id="UP000092154">
    <property type="component" value="Unassembled WGS sequence"/>
</dbReference>
<protein>
    <submittedName>
        <fullName evidence="1">Uncharacterized protein</fullName>
    </submittedName>
</protein>
<proteinExistence type="predicted"/>
<name>A0A1B7MMF1_9AGAM</name>
<gene>
    <name evidence="1" type="ORF">K503DRAFT_775253</name>
</gene>
<evidence type="ECO:0000313" key="1">
    <source>
        <dbReference type="EMBL" id="OAX33767.1"/>
    </source>
</evidence>
<dbReference type="InParanoid" id="A0A1B7MMF1"/>